<protein>
    <recommendedName>
        <fullName evidence="3">NADP-dependent oxidoreductase domain-containing protein</fullName>
    </recommendedName>
</protein>
<keyword evidence="2" id="KW-1185">Reference proteome</keyword>
<evidence type="ECO:0000313" key="1">
    <source>
        <dbReference type="EMBL" id="ASC71723.1"/>
    </source>
</evidence>
<organism evidence="1 2">
    <name type="scientific">Halomicronema hongdechloris C2206</name>
    <dbReference type="NCBI Taxonomy" id="1641165"/>
    <lineage>
        <taxon>Bacteria</taxon>
        <taxon>Bacillati</taxon>
        <taxon>Cyanobacteriota</taxon>
        <taxon>Cyanophyceae</taxon>
        <taxon>Nodosilineales</taxon>
        <taxon>Nodosilineaceae</taxon>
        <taxon>Halomicronema</taxon>
    </lineage>
</organism>
<evidence type="ECO:0000313" key="2">
    <source>
        <dbReference type="Proteomes" id="UP000191901"/>
    </source>
</evidence>
<dbReference type="OrthoDB" id="9809990at2"/>
<dbReference type="SUPFAM" id="SSF51430">
    <property type="entry name" value="NAD(P)-linked oxidoreductase"/>
    <property type="match status" value="1"/>
</dbReference>
<dbReference type="PANTHER" id="PTHR43147">
    <property type="entry name" value="PROTEIN TAS"/>
    <property type="match status" value="1"/>
</dbReference>
<dbReference type="KEGG" id="hhg:XM38_026770"/>
<evidence type="ECO:0008006" key="3">
    <source>
        <dbReference type="Google" id="ProtNLM"/>
    </source>
</evidence>
<dbReference type="EMBL" id="CP021983">
    <property type="protein sequence ID" value="ASC71723.1"/>
    <property type="molecule type" value="Genomic_DNA"/>
</dbReference>
<dbReference type="InterPro" id="IPR036812">
    <property type="entry name" value="NAD(P)_OxRdtase_dom_sf"/>
</dbReference>
<reference evidence="1 2" key="1">
    <citation type="journal article" date="2016" name="Biochim. Biophys. Acta">
        <title>Characterization of red-shifted phycobilisomes isolated from the chlorophyll f-containing cyanobacterium Halomicronema hongdechloris.</title>
        <authorList>
            <person name="Li Y."/>
            <person name="Lin Y."/>
            <person name="Garvey C.J."/>
            <person name="Birch D."/>
            <person name="Corkery R.W."/>
            <person name="Loughlin P.C."/>
            <person name="Scheer H."/>
            <person name="Willows R.D."/>
            <person name="Chen M."/>
        </authorList>
    </citation>
    <scope>NUCLEOTIDE SEQUENCE [LARGE SCALE GENOMIC DNA]</scope>
    <source>
        <strain evidence="1 2">C2206</strain>
    </source>
</reference>
<gene>
    <name evidence="1" type="ORF">XM38_026770</name>
</gene>
<name>A0A1Z3HN29_9CYAN</name>
<dbReference type="PANTHER" id="PTHR43147:SF2">
    <property type="entry name" value="NADP-DEPENDENT OXIDOREDUCTASE DOMAIN-CONTAINING PROTEIN"/>
    <property type="match status" value="1"/>
</dbReference>
<dbReference type="AlphaFoldDB" id="A0A1Z3HN29"/>
<proteinExistence type="predicted"/>
<dbReference type="Proteomes" id="UP000191901">
    <property type="component" value="Chromosome"/>
</dbReference>
<sequence>MANVAVRYVLEQPTVAGAIVGARLSIAEHIIAEHIEDNSRVFDFALTDSDQARLQAACQGSHDLFQLIGDCGDEYRR</sequence>
<dbReference type="STRING" id="1641165.XM38_14310"/>
<dbReference type="Gene3D" id="3.20.20.100">
    <property type="entry name" value="NADP-dependent oxidoreductase domain"/>
    <property type="match status" value="1"/>
</dbReference>
<accession>A0A1Z3HN29</accession>